<evidence type="ECO:0000313" key="3">
    <source>
        <dbReference type="Proteomes" id="UP000321571"/>
    </source>
</evidence>
<dbReference type="SUPFAM" id="SSF53067">
    <property type="entry name" value="Actin-like ATPase domain"/>
    <property type="match status" value="2"/>
</dbReference>
<dbReference type="Proteomes" id="UP000321571">
    <property type="component" value="Unassembled WGS sequence"/>
</dbReference>
<dbReference type="InterPro" id="IPR036390">
    <property type="entry name" value="WH_DNA-bd_sf"/>
</dbReference>
<gene>
    <name evidence="2" type="ORF">FHP06_05780</name>
</gene>
<evidence type="ECO:0000313" key="2">
    <source>
        <dbReference type="EMBL" id="TXL62208.1"/>
    </source>
</evidence>
<dbReference type="InterPro" id="IPR000600">
    <property type="entry name" value="ROK"/>
</dbReference>
<sequence length="392" mass="40004">MAVTTGSAVGQHTLRETNLATVLQAVCAADAPPSRADLATQLMVTRATATRLVDELVDGGLVDEIDPVEPRRGRPAKLLLPGAGLCALGLVADIDRVVARVLTLRGEVVAEVRQDVDLGALDQEGGLALVRETAEQALEQVSVRVVGAALAIPGVVADGRTLVRAPNLGWSNLDLVDAIGPLGSAGHLAEAGNEADLSALTVLHDAPGRMGTWPDFLFVSGTVGVGGAIVSRGRVVVGEHGGAGEIGHVCVDPDGPACRCGSRGCLERYAGREALARAAGVAPSDVDTIGDRALAGDHRCAAAVRDLTRALSVALGSVVNVVGISSVVLGGHLGRLEPALSHTLGEQLGARVLGARWAPVQLRAAGDTPASPADGAAYRVLENVIRQPSAWL</sequence>
<dbReference type="InterPro" id="IPR036388">
    <property type="entry name" value="WH-like_DNA-bd_sf"/>
</dbReference>
<dbReference type="RefSeq" id="WP_147684669.1">
    <property type="nucleotide sequence ID" value="NZ_VDUX01000002.1"/>
</dbReference>
<reference evidence="2 3" key="1">
    <citation type="submission" date="2019-06" db="EMBL/GenBank/DDBJ databases">
        <title>Aeromicrobium sp. nov., isolated from a maize field.</title>
        <authorList>
            <person name="Lin S.-Y."/>
            <person name="Tsai C.-F."/>
            <person name="Young C.-C."/>
        </authorList>
    </citation>
    <scope>NUCLEOTIDE SEQUENCE [LARGE SCALE GENOMIC DNA]</scope>
    <source>
        <strain evidence="2 3">CC-CFT486</strain>
    </source>
</reference>
<dbReference type="Pfam" id="PF00480">
    <property type="entry name" value="ROK"/>
    <property type="match status" value="1"/>
</dbReference>
<proteinExistence type="inferred from homology"/>
<dbReference type="EMBL" id="VDUX01000002">
    <property type="protein sequence ID" value="TXL62208.1"/>
    <property type="molecule type" value="Genomic_DNA"/>
</dbReference>
<name>A0A5C8NLT7_9ACTN</name>
<dbReference type="PANTHER" id="PTHR18964:SF149">
    <property type="entry name" value="BIFUNCTIONAL UDP-N-ACETYLGLUCOSAMINE 2-EPIMERASE_N-ACETYLMANNOSAMINE KINASE"/>
    <property type="match status" value="1"/>
</dbReference>
<dbReference type="PANTHER" id="PTHR18964">
    <property type="entry name" value="ROK (REPRESSOR, ORF, KINASE) FAMILY"/>
    <property type="match status" value="1"/>
</dbReference>
<organism evidence="2 3">
    <name type="scientific">Aeromicrobium terrae</name>
    <dbReference type="NCBI Taxonomy" id="2498846"/>
    <lineage>
        <taxon>Bacteria</taxon>
        <taxon>Bacillati</taxon>
        <taxon>Actinomycetota</taxon>
        <taxon>Actinomycetes</taxon>
        <taxon>Propionibacteriales</taxon>
        <taxon>Nocardioidaceae</taxon>
        <taxon>Aeromicrobium</taxon>
    </lineage>
</organism>
<comment type="caution">
    <text evidence="2">The sequence shown here is derived from an EMBL/GenBank/DDBJ whole genome shotgun (WGS) entry which is preliminary data.</text>
</comment>
<keyword evidence="3" id="KW-1185">Reference proteome</keyword>
<dbReference type="Gene3D" id="3.30.420.40">
    <property type="match status" value="2"/>
</dbReference>
<dbReference type="InterPro" id="IPR043129">
    <property type="entry name" value="ATPase_NBD"/>
</dbReference>
<dbReference type="SUPFAM" id="SSF46785">
    <property type="entry name" value="Winged helix' DNA-binding domain"/>
    <property type="match status" value="1"/>
</dbReference>
<accession>A0A5C8NLT7</accession>
<comment type="similarity">
    <text evidence="1">Belongs to the ROK (NagC/XylR) family.</text>
</comment>
<dbReference type="AlphaFoldDB" id="A0A5C8NLT7"/>
<protein>
    <submittedName>
        <fullName evidence="2">ROK family transcriptional regulator</fullName>
    </submittedName>
</protein>
<evidence type="ECO:0000256" key="1">
    <source>
        <dbReference type="ARBA" id="ARBA00006479"/>
    </source>
</evidence>
<dbReference type="OrthoDB" id="3225083at2"/>
<dbReference type="Gene3D" id="1.10.10.10">
    <property type="entry name" value="Winged helix-like DNA-binding domain superfamily/Winged helix DNA-binding domain"/>
    <property type="match status" value="1"/>
</dbReference>